<dbReference type="InterPro" id="IPR026888">
    <property type="entry name" value="AcetylCoA_hyd_C"/>
</dbReference>
<dbReference type="PANTHER" id="PTHR21432">
    <property type="entry name" value="ACETYL-COA HYDROLASE-RELATED"/>
    <property type="match status" value="1"/>
</dbReference>
<feature type="domain" description="Acetyl-CoA hydrolase/transferase C-terminal" evidence="4">
    <location>
        <begin position="280"/>
        <end position="433"/>
    </location>
</feature>
<dbReference type="Gene3D" id="3.30.750.70">
    <property type="entry name" value="4-hydroxybutyrate coenzyme like domains"/>
    <property type="match status" value="1"/>
</dbReference>
<dbReference type="EMBL" id="FQZL01000007">
    <property type="protein sequence ID" value="SHI86993.1"/>
    <property type="molecule type" value="Genomic_DNA"/>
</dbReference>
<evidence type="ECO:0000256" key="1">
    <source>
        <dbReference type="ARBA" id="ARBA00009632"/>
    </source>
</evidence>
<dbReference type="Pfam" id="PF13336">
    <property type="entry name" value="AcetylCoA_hyd_C"/>
    <property type="match status" value="1"/>
</dbReference>
<dbReference type="InterPro" id="IPR038460">
    <property type="entry name" value="AcetylCoA_hyd_C_sf"/>
</dbReference>
<dbReference type="Gene3D" id="3.40.1080.20">
    <property type="entry name" value="Acetyl-CoA hydrolase/transferase C-terminal domain"/>
    <property type="match status" value="1"/>
</dbReference>
<dbReference type="InterPro" id="IPR046433">
    <property type="entry name" value="ActCoA_hydro"/>
</dbReference>
<evidence type="ECO:0000313" key="6">
    <source>
        <dbReference type="Proteomes" id="UP000184052"/>
    </source>
</evidence>
<evidence type="ECO:0000259" key="4">
    <source>
        <dbReference type="Pfam" id="PF13336"/>
    </source>
</evidence>
<evidence type="ECO:0000256" key="2">
    <source>
        <dbReference type="ARBA" id="ARBA00022679"/>
    </source>
</evidence>
<sequence>MKKKGLILNRKNWRDVYKDKIITTEEAAKIINNGDKIVVQQTHLISQGILDAVAARAHELKDVEFFGSTTVGRADYLKPEYKDSFKYRCIFLDVNSRIAYPEGRASLVPCHYSQLNKYLEQVFKPNVLIVTLSQPDENGMTSMSLNVDYTEKCIELCDVIIGQINPYAPKTVGSEISLDKITWLVEHAEPLPELPPGKMTEVEEAIGSYIAPYIHDRDCIQVGIGGVPDAVLASLYDKKDLGVHSEVFGDGIVDLYERGIINGKYKQLDVGKIVANCVYGTRKVIDFVDNNPDVMLKSVEYTNNPYIISQNDNMVSINAALQLDLFGQIVADTLNGKPYSGIGGQVDFVRGATMSKNGRSFITLPSTAKKGQASRIIPALPAGTPVTTSRYDVQYVVTEFGAVNLWGLSTRDRAEAIISIAHPDFKEELRAQAKQIGLVL</sequence>
<dbReference type="OrthoDB" id="9801795at2"/>
<keyword evidence="2 5" id="KW-0808">Transferase</keyword>
<dbReference type="Pfam" id="PF02550">
    <property type="entry name" value="AcetylCoA_hydro"/>
    <property type="match status" value="1"/>
</dbReference>
<name>A0A1M6ENJ9_9FIRM</name>
<comment type="similarity">
    <text evidence="1">Belongs to the acetyl-CoA hydrolase/transferase family.</text>
</comment>
<protein>
    <submittedName>
        <fullName evidence="5">4-hydroxybutyrate CoA-transferase</fullName>
    </submittedName>
</protein>
<dbReference type="PANTHER" id="PTHR21432:SF20">
    <property type="entry name" value="ACETYL-COA HYDROLASE"/>
    <property type="match status" value="1"/>
</dbReference>
<proteinExistence type="inferred from homology"/>
<dbReference type="Proteomes" id="UP000184052">
    <property type="component" value="Unassembled WGS sequence"/>
</dbReference>
<dbReference type="STRING" id="1121476.SAMN02745751_01260"/>
<dbReference type="GO" id="GO:0008775">
    <property type="term" value="F:acetate CoA-transferase activity"/>
    <property type="evidence" value="ECO:0007669"/>
    <property type="project" value="InterPro"/>
</dbReference>
<evidence type="ECO:0000259" key="3">
    <source>
        <dbReference type="Pfam" id="PF02550"/>
    </source>
</evidence>
<accession>A0A1M6ENJ9</accession>
<gene>
    <name evidence="5" type="ORF">SAMN02745751_01260</name>
</gene>
<feature type="domain" description="Acetyl-CoA hydrolase/transferase N-terminal" evidence="3">
    <location>
        <begin position="16"/>
        <end position="189"/>
    </location>
</feature>
<reference evidence="5 6" key="1">
    <citation type="submission" date="2016-11" db="EMBL/GenBank/DDBJ databases">
        <authorList>
            <person name="Jaros S."/>
            <person name="Januszkiewicz K."/>
            <person name="Wedrychowicz H."/>
        </authorList>
    </citation>
    <scope>NUCLEOTIDE SEQUENCE [LARGE SCALE GENOMIC DNA]</scope>
    <source>
        <strain evidence="5 6">DSM 17477</strain>
    </source>
</reference>
<organism evidence="5 6">
    <name type="scientific">Dethiosulfatibacter aminovorans DSM 17477</name>
    <dbReference type="NCBI Taxonomy" id="1121476"/>
    <lineage>
        <taxon>Bacteria</taxon>
        <taxon>Bacillati</taxon>
        <taxon>Bacillota</taxon>
        <taxon>Tissierellia</taxon>
        <taxon>Dethiosulfatibacter</taxon>
    </lineage>
</organism>
<dbReference type="AlphaFoldDB" id="A0A1M6ENJ9"/>
<dbReference type="GO" id="GO:0006083">
    <property type="term" value="P:acetate metabolic process"/>
    <property type="evidence" value="ECO:0007669"/>
    <property type="project" value="InterPro"/>
</dbReference>
<evidence type="ECO:0000313" key="5">
    <source>
        <dbReference type="EMBL" id="SHI86993.1"/>
    </source>
</evidence>
<keyword evidence="6" id="KW-1185">Reference proteome</keyword>
<dbReference type="InterPro" id="IPR037171">
    <property type="entry name" value="NagB/RpiA_transferase-like"/>
</dbReference>
<dbReference type="InterPro" id="IPR003702">
    <property type="entry name" value="ActCoA_hydro_N"/>
</dbReference>
<dbReference type="Gene3D" id="3.40.1080.10">
    <property type="entry name" value="Glutaconate Coenzyme A-transferase"/>
    <property type="match status" value="1"/>
</dbReference>
<dbReference type="SUPFAM" id="SSF100950">
    <property type="entry name" value="NagB/RpiA/CoA transferase-like"/>
    <property type="match status" value="2"/>
</dbReference>
<dbReference type="RefSeq" id="WP_073048700.1">
    <property type="nucleotide sequence ID" value="NZ_FQZL01000007.1"/>
</dbReference>